<name>A0ABR7SED8_9ACTN</name>
<dbReference type="SUPFAM" id="SSF53756">
    <property type="entry name" value="UDP-Glycosyltransferase/glycogen phosphorylase"/>
    <property type="match status" value="1"/>
</dbReference>
<accession>A0ABR7SED8</accession>
<feature type="region of interest" description="Disordered" evidence="3">
    <location>
        <begin position="372"/>
        <end position="395"/>
    </location>
</feature>
<sequence>MKITFLLFDAYGIDGTIRATANLATALAERHDVQIVSYYRTAERMRVPVDERVRVRPLVDLRPSARHDVRDEPEVQTLGAVCPLDVLYASRTPPSALGEQRLADFLRRTDSDVVIATRPYLVCMLAEHGRTDAYLRIGQEHLTRASHSEQVRRDQDAAIDRLDAFVTLSEGDALAYDKALPVRQVLITHIANCCPAPVVEAATGTSRIVVAAGSLVPAKHFDRLIGAFAKVVARHPDWTLRIYGRGRERAALRRRIDELGLHANVFLMGPHSPIDTEWAKGAITVVSSSTEAFGMPIVEAMRLGVPVVATDCDYGPREIISHGRDGLLVPAEGPVEDHLADALCRLIANDAERFRRARWHGAPRATTCPITSRVNTRRSSGRWPRNPTPRSRRAPPVLPPHRCACARVGSPSACMWRRCSARSCRPSPSTAVHPRTARSPCAFRPMNSPRALGPWC</sequence>
<reference evidence="5 6" key="1">
    <citation type="submission" date="2020-08" db="EMBL/GenBank/DDBJ databases">
        <title>Genemic of Streptomyces polyaspartic.</title>
        <authorList>
            <person name="Liu W."/>
        </authorList>
    </citation>
    <scope>NUCLEOTIDE SEQUENCE [LARGE SCALE GENOMIC DNA]</scope>
    <source>
        <strain evidence="5 6">TRM66268-LWL</strain>
    </source>
</reference>
<proteinExistence type="predicted"/>
<evidence type="ECO:0000313" key="6">
    <source>
        <dbReference type="Proteomes" id="UP000642284"/>
    </source>
</evidence>
<protein>
    <recommendedName>
        <fullName evidence="1">D-inositol 3-phosphate glycosyltransferase</fullName>
    </recommendedName>
</protein>
<dbReference type="Proteomes" id="UP000642284">
    <property type="component" value="Unassembled WGS sequence"/>
</dbReference>
<comment type="caution">
    <text evidence="5">The sequence shown here is derived from an EMBL/GenBank/DDBJ whole genome shotgun (WGS) entry which is preliminary data.</text>
</comment>
<evidence type="ECO:0000256" key="3">
    <source>
        <dbReference type="SAM" id="MobiDB-lite"/>
    </source>
</evidence>
<evidence type="ECO:0000256" key="2">
    <source>
        <dbReference type="ARBA" id="ARBA00022679"/>
    </source>
</evidence>
<keyword evidence="2" id="KW-0808">Transferase</keyword>
<feature type="domain" description="Glycosyl transferase family 1" evidence="4">
    <location>
        <begin position="203"/>
        <end position="353"/>
    </location>
</feature>
<dbReference type="PANTHER" id="PTHR12526:SF627">
    <property type="entry name" value="D-RHAMNOSYLTRANSFERASE WBPZ"/>
    <property type="match status" value="1"/>
</dbReference>
<dbReference type="EMBL" id="JACTVJ010000006">
    <property type="protein sequence ID" value="MBC9713865.1"/>
    <property type="molecule type" value="Genomic_DNA"/>
</dbReference>
<dbReference type="Pfam" id="PF00534">
    <property type="entry name" value="Glycos_transf_1"/>
    <property type="match status" value="1"/>
</dbReference>
<evidence type="ECO:0000313" key="5">
    <source>
        <dbReference type="EMBL" id="MBC9713865.1"/>
    </source>
</evidence>
<dbReference type="RefSeq" id="WP_187814299.1">
    <property type="nucleotide sequence ID" value="NZ_JACTVJ010000006.1"/>
</dbReference>
<dbReference type="InterPro" id="IPR001296">
    <property type="entry name" value="Glyco_trans_1"/>
</dbReference>
<gene>
    <name evidence="5" type="ORF">H9Y04_14940</name>
</gene>
<keyword evidence="6" id="KW-1185">Reference proteome</keyword>
<evidence type="ECO:0000259" key="4">
    <source>
        <dbReference type="Pfam" id="PF00534"/>
    </source>
</evidence>
<dbReference type="Gene3D" id="3.40.50.2000">
    <property type="entry name" value="Glycogen Phosphorylase B"/>
    <property type="match status" value="1"/>
</dbReference>
<organism evidence="5 6">
    <name type="scientific">Streptomyces polyasparticus</name>
    <dbReference type="NCBI Taxonomy" id="2767826"/>
    <lineage>
        <taxon>Bacteria</taxon>
        <taxon>Bacillati</taxon>
        <taxon>Actinomycetota</taxon>
        <taxon>Actinomycetes</taxon>
        <taxon>Kitasatosporales</taxon>
        <taxon>Streptomycetaceae</taxon>
        <taxon>Streptomyces</taxon>
    </lineage>
</organism>
<dbReference type="PANTHER" id="PTHR12526">
    <property type="entry name" value="GLYCOSYLTRANSFERASE"/>
    <property type="match status" value="1"/>
</dbReference>
<evidence type="ECO:0000256" key="1">
    <source>
        <dbReference type="ARBA" id="ARBA00021292"/>
    </source>
</evidence>